<name>A0A0M1NZU0_9BACL</name>
<dbReference type="InterPro" id="IPR009081">
    <property type="entry name" value="PP-bd_ACP"/>
</dbReference>
<dbReference type="OrthoDB" id="9804551at2"/>
<protein>
    <recommendedName>
        <fullName evidence="1">Carrier domain-containing protein</fullName>
    </recommendedName>
</protein>
<reference evidence="3" key="1">
    <citation type="submission" date="2015-08" db="EMBL/GenBank/DDBJ databases">
        <title>Genome sequencing project for genomic taxonomy and phylogenomics of Bacillus-like bacteria.</title>
        <authorList>
            <person name="Liu B."/>
            <person name="Wang J."/>
            <person name="Zhu Y."/>
            <person name="Liu G."/>
            <person name="Chen Q."/>
            <person name="Chen Z."/>
            <person name="Lan J."/>
            <person name="Che J."/>
            <person name="Ge C."/>
            <person name="Shi H."/>
            <person name="Pan Z."/>
            <person name="Liu X."/>
        </authorList>
    </citation>
    <scope>NUCLEOTIDE SEQUENCE [LARGE SCALE GENOMIC DNA]</scope>
    <source>
        <strain evidence="3">FJAT-22460</strain>
    </source>
</reference>
<comment type="caution">
    <text evidence="2">The sequence shown here is derived from an EMBL/GenBank/DDBJ whole genome shotgun (WGS) entry which is preliminary data.</text>
</comment>
<feature type="domain" description="Carrier" evidence="1">
    <location>
        <begin position="1"/>
        <end position="73"/>
    </location>
</feature>
<evidence type="ECO:0000313" key="3">
    <source>
        <dbReference type="Proteomes" id="UP000036932"/>
    </source>
</evidence>
<dbReference type="EMBL" id="LIUT01000002">
    <property type="protein sequence ID" value="KOR87535.1"/>
    <property type="molecule type" value="Genomic_DNA"/>
</dbReference>
<dbReference type="InterPro" id="IPR036736">
    <property type="entry name" value="ACP-like_sf"/>
</dbReference>
<dbReference type="Pfam" id="PF00550">
    <property type="entry name" value="PP-binding"/>
    <property type="match status" value="1"/>
</dbReference>
<dbReference type="Gene3D" id="1.10.1200.10">
    <property type="entry name" value="ACP-like"/>
    <property type="match status" value="1"/>
</dbReference>
<evidence type="ECO:0000259" key="1">
    <source>
        <dbReference type="PROSITE" id="PS50075"/>
    </source>
</evidence>
<proteinExistence type="predicted"/>
<dbReference type="SUPFAM" id="SSF47336">
    <property type="entry name" value="ACP-like"/>
    <property type="match status" value="1"/>
</dbReference>
<organism evidence="2 3">
    <name type="scientific">Paenibacillus solani</name>
    <dbReference type="NCBI Taxonomy" id="1705565"/>
    <lineage>
        <taxon>Bacteria</taxon>
        <taxon>Bacillati</taxon>
        <taxon>Bacillota</taxon>
        <taxon>Bacilli</taxon>
        <taxon>Bacillales</taxon>
        <taxon>Paenibacillaceae</taxon>
        <taxon>Paenibacillus</taxon>
    </lineage>
</organism>
<dbReference type="Proteomes" id="UP000036932">
    <property type="component" value="Unassembled WGS sequence"/>
</dbReference>
<evidence type="ECO:0000313" key="2">
    <source>
        <dbReference type="EMBL" id="KOR87535.1"/>
    </source>
</evidence>
<gene>
    <name evidence="2" type="ORF">AM231_16615</name>
</gene>
<accession>A0A0M1NZU0</accession>
<sequence>MMEKSTTILQGYVKNNKPISKDAALVADLEVDSIDVFSLVSRIEEEFNVEVSERAISELVVVQDIMDYLDKNCY</sequence>
<keyword evidence="3" id="KW-1185">Reference proteome</keyword>
<dbReference type="PROSITE" id="PS50075">
    <property type="entry name" value="CARRIER"/>
    <property type="match status" value="1"/>
</dbReference>
<dbReference type="AlphaFoldDB" id="A0A0M1NZU0"/>
<dbReference type="PATRIC" id="fig|1705565.3.peg.216"/>